<gene>
    <name evidence="4" type="ORF">ABR64_02175</name>
</gene>
<dbReference type="InterPro" id="IPR036890">
    <property type="entry name" value="HATPase_C_sf"/>
</dbReference>
<evidence type="ECO:0000313" key="5">
    <source>
        <dbReference type="Proteomes" id="UP000053349"/>
    </source>
</evidence>
<keyword evidence="1" id="KW-0808">Transferase</keyword>
<dbReference type="GO" id="GO:0000160">
    <property type="term" value="P:phosphorelay signal transduction system"/>
    <property type="evidence" value="ECO:0007669"/>
    <property type="project" value="UniProtKB-KW"/>
</dbReference>
<name>A0A0R2P577_9ACTN</name>
<dbReference type="EMBL" id="LIAW01000009">
    <property type="protein sequence ID" value="KRO33209.1"/>
    <property type="molecule type" value="Genomic_DNA"/>
</dbReference>
<sequence length="201" mass="22715">MAKAKPGTQESTLRLDLARRLHETLAQDLAVIGYKLDEIIGEADLDKKHRIALRKIRFALSETTKSFRDQIYRLRLTSREQLMRQVVEILGEINLEADFTYPEFNQVVEEGLSQVILELARNTARHSKATHFYLSFKQMEESIEFDIGDNGIGGVKPKDFRFGLASIDELLTQISSSYSSFSTSSGSSFKFQINISGSDNA</sequence>
<evidence type="ECO:0008006" key="6">
    <source>
        <dbReference type="Google" id="ProtNLM"/>
    </source>
</evidence>
<dbReference type="AlphaFoldDB" id="A0A0R2P577"/>
<evidence type="ECO:0000256" key="2">
    <source>
        <dbReference type="ARBA" id="ARBA00022777"/>
    </source>
</evidence>
<dbReference type="InterPro" id="IPR050482">
    <property type="entry name" value="Sensor_HK_TwoCompSys"/>
</dbReference>
<dbReference type="GO" id="GO:0016301">
    <property type="term" value="F:kinase activity"/>
    <property type="evidence" value="ECO:0007669"/>
    <property type="project" value="UniProtKB-KW"/>
</dbReference>
<comment type="caution">
    <text evidence="4">The sequence shown here is derived from an EMBL/GenBank/DDBJ whole genome shotgun (WGS) entry which is preliminary data.</text>
</comment>
<keyword evidence="3" id="KW-0902">Two-component regulatory system</keyword>
<proteinExistence type="predicted"/>
<evidence type="ECO:0000256" key="3">
    <source>
        <dbReference type="ARBA" id="ARBA00023012"/>
    </source>
</evidence>
<accession>A0A0R2P577</accession>
<dbReference type="Gene3D" id="3.30.565.10">
    <property type="entry name" value="Histidine kinase-like ATPase, C-terminal domain"/>
    <property type="match status" value="1"/>
</dbReference>
<keyword evidence="2" id="KW-0418">Kinase</keyword>
<dbReference type="PANTHER" id="PTHR24421">
    <property type="entry name" value="NITRATE/NITRITE SENSOR PROTEIN NARX-RELATED"/>
    <property type="match status" value="1"/>
</dbReference>
<organism evidence="4 5">
    <name type="scientific">Actinobacteria bacterium BACL2 MAG-121001-bin67</name>
    <dbReference type="NCBI Taxonomy" id="1655572"/>
    <lineage>
        <taxon>Bacteria</taxon>
        <taxon>Bacillati</taxon>
        <taxon>Actinomycetota</taxon>
        <taxon>Actinomycetes</taxon>
        <taxon>Actinomycetes incertae sedis</taxon>
        <taxon>ac1 cluster</taxon>
    </lineage>
</organism>
<evidence type="ECO:0000256" key="1">
    <source>
        <dbReference type="ARBA" id="ARBA00022679"/>
    </source>
</evidence>
<dbReference type="Proteomes" id="UP000053349">
    <property type="component" value="Unassembled WGS sequence"/>
</dbReference>
<evidence type="ECO:0000313" key="4">
    <source>
        <dbReference type="EMBL" id="KRO33209.1"/>
    </source>
</evidence>
<reference evidence="4 5" key="1">
    <citation type="submission" date="2015-10" db="EMBL/GenBank/DDBJ databases">
        <title>Metagenome-Assembled Genomes uncover a global brackish microbiome.</title>
        <authorList>
            <person name="Hugerth L.W."/>
            <person name="Larsson J."/>
            <person name="Alneberg J."/>
            <person name="Lindh M.V."/>
            <person name="Legrand C."/>
            <person name="Pinhassi J."/>
            <person name="Andersson A.F."/>
        </authorList>
    </citation>
    <scope>NUCLEOTIDE SEQUENCE [LARGE SCALE GENOMIC DNA]</scope>
    <source>
        <strain evidence="4">BACL2 MAG-121001-bin67</strain>
    </source>
</reference>
<dbReference type="SUPFAM" id="SSF55874">
    <property type="entry name" value="ATPase domain of HSP90 chaperone/DNA topoisomerase II/histidine kinase"/>
    <property type="match status" value="1"/>
</dbReference>
<protein>
    <recommendedName>
        <fullName evidence="6">Signal transduction histidine kinase subgroup 3 dimerisation and phosphoacceptor domain-containing protein</fullName>
    </recommendedName>
</protein>